<dbReference type="Proteomes" id="UP000215509">
    <property type="component" value="Unassembled WGS sequence"/>
</dbReference>
<proteinExistence type="predicted"/>
<dbReference type="PROSITE" id="PS51257">
    <property type="entry name" value="PROKAR_LIPOPROTEIN"/>
    <property type="match status" value="1"/>
</dbReference>
<keyword evidence="1" id="KW-0732">Signal</keyword>
<organism evidence="2 3">
    <name type="scientific">Paenibacillus rigui</name>
    <dbReference type="NCBI Taxonomy" id="554312"/>
    <lineage>
        <taxon>Bacteria</taxon>
        <taxon>Bacillati</taxon>
        <taxon>Bacillota</taxon>
        <taxon>Bacilli</taxon>
        <taxon>Bacillales</taxon>
        <taxon>Paenibacillaceae</taxon>
        <taxon>Paenibacillus</taxon>
    </lineage>
</organism>
<reference evidence="2 3" key="1">
    <citation type="submission" date="2017-07" db="EMBL/GenBank/DDBJ databases">
        <title>Genome sequencing and assembly of Paenibacillus rigui.</title>
        <authorList>
            <person name="Mayilraj S."/>
        </authorList>
    </citation>
    <scope>NUCLEOTIDE SEQUENCE [LARGE SCALE GENOMIC DNA]</scope>
    <source>
        <strain evidence="2 3">JCM 16352</strain>
    </source>
</reference>
<keyword evidence="3" id="KW-1185">Reference proteome</keyword>
<feature type="chain" id="PRO_5012172412" description="Sporulation protein" evidence="1">
    <location>
        <begin position="30"/>
        <end position="135"/>
    </location>
</feature>
<comment type="caution">
    <text evidence="2">The sequence shown here is derived from an EMBL/GenBank/DDBJ whole genome shotgun (WGS) entry which is preliminary data.</text>
</comment>
<dbReference type="EMBL" id="NMQW01000050">
    <property type="protein sequence ID" value="OXM83169.1"/>
    <property type="molecule type" value="Genomic_DNA"/>
</dbReference>
<evidence type="ECO:0000256" key="1">
    <source>
        <dbReference type="SAM" id="SignalP"/>
    </source>
</evidence>
<name>A0A229UJU8_9BACL</name>
<accession>A0A229UJU8</accession>
<dbReference type="RefSeq" id="WP_094017954.1">
    <property type="nucleotide sequence ID" value="NZ_NMQW01000050.1"/>
</dbReference>
<evidence type="ECO:0000313" key="3">
    <source>
        <dbReference type="Proteomes" id="UP000215509"/>
    </source>
</evidence>
<dbReference type="AlphaFoldDB" id="A0A229UJU8"/>
<protein>
    <recommendedName>
        <fullName evidence="4">Sporulation protein</fullName>
    </recommendedName>
</protein>
<dbReference type="OrthoDB" id="2679017at2"/>
<evidence type="ECO:0008006" key="4">
    <source>
        <dbReference type="Google" id="ProtNLM"/>
    </source>
</evidence>
<evidence type="ECO:0000313" key="2">
    <source>
        <dbReference type="EMBL" id="OXM83169.1"/>
    </source>
</evidence>
<feature type="signal peptide" evidence="1">
    <location>
        <begin position="1"/>
        <end position="29"/>
    </location>
</feature>
<gene>
    <name evidence="2" type="ORF">CF651_26920</name>
</gene>
<sequence length="135" mass="14946">MNPNTQRFKARKWMSLLVVCSLAVSLATACQRQQDKVKSYSKDGMLGVSEVNPNMPLSPTYHHYEDDTNVIKEAIRQVPQVSSSNISLNGPVAAVTLTVPSGLTDQQAEAIRQDAYDKISKAVPRYKVKVAVKRK</sequence>